<dbReference type="Gramene" id="novel_model_4634_5bd9a17a">
    <property type="protein sequence ID" value="cds.novel_model_4634_5bd9a17a"/>
    <property type="gene ID" value="novel_gene_2426_5bd9a17a"/>
</dbReference>
<evidence type="ECO:0000313" key="2">
    <source>
        <dbReference type="EnsemblPlants" id="cds.novel_model_4634_5bd9a17a"/>
    </source>
</evidence>
<organism evidence="2 3">
    <name type="scientific">Cannabis sativa</name>
    <name type="common">Hemp</name>
    <name type="synonym">Marijuana</name>
    <dbReference type="NCBI Taxonomy" id="3483"/>
    <lineage>
        <taxon>Eukaryota</taxon>
        <taxon>Viridiplantae</taxon>
        <taxon>Streptophyta</taxon>
        <taxon>Embryophyta</taxon>
        <taxon>Tracheophyta</taxon>
        <taxon>Spermatophyta</taxon>
        <taxon>Magnoliopsida</taxon>
        <taxon>eudicotyledons</taxon>
        <taxon>Gunneridae</taxon>
        <taxon>Pentapetalae</taxon>
        <taxon>rosids</taxon>
        <taxon>fabids</taxon>
        <taxon>Rosales</taxon>
        <taxon>Cannabaceae</taxon>
        <taxon>Cannabis</taxon>
    </lineage>
</organism>
<keyword evidence="1" id="KW-0812">Transmembrane</keyword>
<reference evidence="2" key="2">
    <citation type="submission" date="2021-03" db="UniProtKB">
        <authorList>
            <consortium name="EnsemblPlants"/>
        </authorList>
    </citation>
    <scope>IDENTIFICATION</scope>
</reference>
<keyword evidence="1" id="KW-1133">Transmembrane helix</keyword>
<feature type="transmembrane region" description="Helical" evidence="1">
    <location>
        <begin position="6"/>
        <end position="25"/>
    </location>
</feature>
<dbReference type="EMBL" id="UZAU01000475">
    <property type="status" value="NOT_ANNOTATED_CDS"/>
    <property type="molecule type" value="Genomic_DNA"/>
</dbReference>
<dbReference type="EnsemblPlants" id="novel_model_4634_5bd9a17a">
    <property type="protein sequence ID" value="cds.novel_model_4634_5bd9a17a"/>
    <property type="gene ID" value="novel_gene_2426_5bd9a17a"/>
</dbReference>
<feature type="transmembrane region" description="Helical" evidence="1">
    <location>
        <begin position="66"/>
        <end position="88"/>
    </location>
</feature>
<protein>
    <submittedName>
        <fullName evidence="2">Uncharacterized protein</fullName>
    </submittedName>
</protein>
<feature type="transmembrane region" description="Helical" evidence="1">
    <location>
        <begin position="37"/>
        <end position="60"/>
    </location>
</feature>
<sequence length="106" mass="11976">MGFIFFQGPTSVSLVFGFPGVRLVCDPSRVVFLGCNWCYWFGVCSWGVAFLEYTTGLAFVCRTSLSLWYIYSFFVFGVVIDYEGVIFFSYMGLSLVCWCGINAGPW</sequence>
<keyword evidence="3" id="KW-1185">Reference proteome</keyword>
<evidence type="ECO:0000256" key="1">
    <source>
        <dbReference type="SAM" id="Phobius"/>
    </source>
</evidence>
<dbReference type="AlphaFoldDB" id="A0A803R3G3"/>
<dbReference type="Proteomes" id="UP000596661">
    <property type="component" value="Chromosome 5"/>
</dbReference>
<accession>A0A803R3G3</accession>
<evidence type="ECO:0000313" key="3">
    <source>
        <dbReference type="Proteomes" id="UP000596661"/>
    </source>
</evidence>
<name>A0A803R3G3_CANSA</name>
<proteinExistence type="predicted"/>
<reference evidence="2" key="1">
    <citation type="submission" date="2018-11" db="EMBL/GenBank/DDBJ databases">
        <authorList>
            <person name="Grassa J C."/>
        </authorList>
    </citation>
    <scope>NUCLEOTIDE SEQUENCE [LARGE SCALE GENOMIC DNA]</scope>
</reference>
<keyword evidence="1" id="KW-0472">Membrane</keyword>